<keyword evidence="1" id="KW-1133">Transmembrane helix</keyword>
<feature type="transmembrane region" description="Helical" evidence="1">
    <location>
        <begin position="136"/>
        <end position="155"/>
    </location>
</feature>
<reference evidence="2 3" key="1">
    <citation type="submission" date="2021-07" db="EMBL/GenBank/DDBJ databases">
        <title>The draft genome sequence of Sphingomicrobium sp. B8.</title>
        <authorList>
            <person name="Mu L."/>
        </authorList>
    </citation>
    <scope>NUCLEOTIDE SEQUENCE [LARGE SCALE GENOMIC DNA]</scope>
    <source>
        <strain evidence="2 3">B8</strain>
    </source>
</reference>
<dbReference type="Proteomes" id="UP000698028">
    <property type="component" value="Unassembled WGS sequence"/>
</dbReference>
<feature type="transmembrane region" description="Helical" evidence="1">
    <location>
        <begin position="227"/>
        <end position="245"/>
    </location>
</feature>
<proteinExistence type="predicted"/>
<evidence type="ECO:0000256" key="1">
    <source>
        <dbReference type="SAM" id="Phobius"/>
    </source>
</evidence>
<keyword evidence="1" id="KW-0812">Transmembrane</keyword>
<feature type="transmembrane region" description="Helical" evidence="1">
    <location>
        <begin position="16"/>
        <end position="35"/>
    </location>
</feature>
<dbReference type="EMBL" id="JAHVAH010000001">
    <property type="protein sequence ID" value="MBW0144075.1"/>
    <property type="molecule type" value="Genomic_DNA"/>
</dbReference>
<name>A0ABS6V3E4_9SPHN</name>
<protein>
    <submittedName>
        <fullName evidence="2">AcrB/AcrD/AcrF family protein</fullName>
    </submittedName>
</protein>
<feature type="transmembrane region" description="Helical" evidence="1">
    <location>
        <begin position="339"/>
        <end position="359"/>
    </location>
</feature>
<evidence type="ECO:0000313" key="2">
    <source>
        <dbReference type="EMBL" id="MBW0144075.1"/>
    </source>
</evidence>
<comment type="caution">
    <text evidence="2">The sequence shown here is derived from an EMBL/GenBank/DDBJ whole genome shotgun (WGS) entry which is preliminary data.</text>
</comment>
<accession>A0ABS6V3E4</accession>
<feature type="transmembrane region" description="Helical" evidence="1">
    <location>
        <begin position="91"/>
        <end position="124"/>
    </location>
</feature>
<gene>
    <name evidence="2" type="ORF">KTQ36_02035</name>
</gene>
<keyword evidence="1" id="KW-0472">Membrane</keyword>
<evidence type="ECO:0000313" key="3">
    <source>
        <dbReference type="Proteomes" id="UP000698028"/>
    </source>
</evidence>
<feature type="transmembrane region" description="Helical" evidence="1">
    <location>
        <begin position="187"/>
        <end position="220"/>
    </location>
</feature>
<feature type="transmembrane region" description="Helical" evidence="1">
    <location>
        <begin position="257"/>
        <end position="278"/>
    </location>
</feature>
<dbReference type="RefSeq" id="WP_218632103.1">
    <property type="nucleotide sequence ID" value="NZ_JAHVAH010000001.1"/>
</dbReference>
<feature type="transmembrane region" description="Helical" evidence="1">
    <location>
        <begin position="371"/>
        <end position="387"/>
    </location>
</feature>
<feature type="transmembrane region" description="Helical" evidence="1">
    <location>
        <begin position="393"/>
        <end position="412"/>
    </location>
</feature>
<feature type="transmembrane region" description="Helical" evidence="1">
    <location>
        <begin position="290"/>
        <end position="307"/>
    </location>
</feature>
<sequence length="596" mass="64538">MFEWAASEEDRPWKRWVLLGLGIFIAVTLATKWSGLADLTLIDTDDNLRLAQVRDWLAGQPWSDLRQYRMEPPAGADIHWSRIPDLPIAGIILLLTPLLGGAMAEVVAVTVAPFIPAAIILFAIATVTRRVAAKGAWPIALIAVLMATSVSMNLMPLRIDHHGWQLAMLSLVMVGFTDPRHARGGAIMGLAIACSLAIGLEMIIFIALLGAATVLGWIFFAGERYRMMTLGAATAGGSTLFYLLFASDANRQLVCDALSPVWLSNAVLGGALLVAIAWKAPRDWRWRTGLALSAGLIIAAFHAFAFPHCLSRLEGVSDEAVRLWLSRVHEAKPITEQSVRIFVTALFLPALAIVGYALLVKRGGKERQRMALGLGAAMLVATGLMFWQSRLGAAAQLLAIPGAAGLFVVLVPRLAASYSMLVRVLGISLAFIATSGALPILVGNYLPDKNRKSEAEQDEDDAISRERCGSREDMAILANLPQGHVYTFLDMAPRVLVMTPHTTVTGPYHRNHEAIVDNILTLRAKPDQARRRIEATGADYLLLCRGQLDVIGPGVEDQGLAWQLGKGASFDWLEPIAVSDDNPNLLYRLTTQGSSG</sequence>
<keyword evidence="3" id="KW-1185">Reference proteome</keyword>
<feature type="transmembrane region" description="Helical" evidence="1">
    <location>
        <begin position="424"/>
        <end position="446"/>
    </location>
</feature>
<organism evidence="2 3">
    <name type="scientific">Sphingomicrobium clamense</name>
    <dbReference type="NCBI Taxonomy" id="2851013"/>
    <lineage>
        <taxon>Bacteria</taxon>
        <taxon>Pseudomonadati</taxon>
        <taxon>Pseudomonadota</taxon>
        <taxon>Alphaproteobacteria</taxon>
        <taxon>Sphingomonadales</taxon>
        <taxon>Sphingomonadaceae</taxon>
        <taxon>Sphingomicrobium</taxon>
    </lineage>
</organism>